<reference evidence="1" key="1">
    <citation type="submission" date="2023-09" db="UniProtKB">
        <authorList>
            <consortium name="Ensembl"/>
        </authorList>
    </citation>
    <scope>IDENTIFICATION</scope>
</reference>
<evidence type="ECO:0000313" key="1">
    <source>
        <dbReference type="Ensembl" id="ENSPNYP00000003598.1"/>
    </source>
</evidence>
<accession>A0A3B4F0V1</accession>
<organism evidence="1">
    <name type="scientific">Pundamilia nyererei</name>
    <dbReference type="NCBI Taxonomy" id="303518"/>
    <lineage>
        <taxon>Eukaryota</taxon>
        <taxon>Metazoa</taxon>
        <taxon>Chordata</taxon>
        <taxon>Craniata</taxon>
        <taxon>Vertebrata</taxon>
        <taxon>Euteleostomi</taxon>
        <taxon>Actinopterygii</taxon>
        <taxon>Neopterygii</taxon>
        <taxon>Teleostei</taxon>
        <taxon>Neoteleostei</taxon>
        <taxon>Acanthomorphata</taxon>
        <taxon>Ovalentaria</taxon>
        <taxon>Cichlomorphae</taxon>
        <taxon>Cichliformes</taxon>
        <taxon>Cichlidae</taxon>
        <taxon>African cichlids</taxon>
        <taxon>Pseudocrenilabrinae</taxon>
        <taxon>Haplochromini</taxon>
        <taxon>Pundamilia</taxon>
    </lineage>
</organism>
<dbReference type="AlphaFoldDB" id="A0A3B4F0V1"/>
<name>A0A3B4F0V1_9CICH</name>
<sequence length="102" mass="11732">MTLFFLQLRKPLVEKIHRKRINSNSKLEKADILASCKDCSRSVNLWTQQLLRATQDVFKSCLNHINQLHISSEGNLSEADFSPLIVTAKDKSPVYSSLCWPW</sequence>
<dbReference type="STRING" id="303518.ENSPNYP00000003598"/>
<proteinExistence type="predicted"/>
<dbReference type="Ensembl" id="ENSPNYT00000003691.1">
    <property type="protein sequence ID" value="ENSPNYP00000003598.1"/>
    <property type="gene ID" value="ENSPNYG00000002785.1"/>
</dbReference>
<protein>
    <submittedName>
        <fullName evidence="1">Uncharacterized protein</fullName>
    </submittedName>
</protein>